<evidence type="ECO:0000313" key="4">
    <source>
        <dbReference type="Proteomes" id="UP000280586"/>
    </source>
</evidence>
<reference evidence="2 4" key="1">
    <citation type="submission" date="2017-09" db="EMBL/GenBank/DDBJ databases">
        <authorList>
            <person name="Thomas P."/>
            <person name="Seyboldt C."/>
        </authorList>
    </citation>
    <scope>NUCLEOTIDE SEQUENCE [LARGE SCALE GENOMIC DNA]</scope>
    <source>
        <strain evidence="2 4">DSM 7534</strain>
    </source>
</reference>
<dbReference type="RefSeq" id="WP_066675249.1">
    <property type="nucleotide sequence ID" value="NZ_CABMIZ010000008.1"/>
</dbReference>
<dbReference type="Proteomes" id="UP000280586">
    <property type="component" value="Chromosome"/>
</dbReference>
<organism evidence="2 4">
    <name type="scientific">Clostridium septicum</name>
    <dbReference type="NCBI Taxonomy" id="1504"/>
    <lineage>
        <taxon>Bacteria</taxon>
        <taxon>Bacillati</taxon>
        <taxon>Bacillota</taxon>
        <taxon>Clostridia</taxon>
        <taxon>Eubacteriales</taxon>
        <taxon>Clostridiaceae</taxon>
        <taxon>Clostridium</taxon>
    </lineage>
</organism>
<dbReference type="EMBL" id="CP099799">
    <property type="protein sequence ID" value="USS01786.1"/>
    <property type="molecule type" value="Genomic_DNA"/>
</dbReference>
<name>A0A9N7PK30_CLOSE</name>
<sequence length="179" mass="20179">MIKKTFKKILSSAVATGLLMGGIPFLSANAATNESVEVIKLSQENLQQLNYAIEEMRIAIDLVDNADFTNIDNYNRLLIFATTSLERSRGLGIENQYIDSIEESGNEVRELTYRITRVLQAINNVEIVFSEERNDTKENKENVVNTLNEVLTQEIQAGELNENTLRSAVNILHQYVAKL</sequence>
<evidence type="ECO:0000313" key="3">
    <source>
        <dbReference type="EMBL" id="USS01786.1"/>
    </source>
</evidence>
<dbReference type="Proteomes" id="UP001055437">
    <property type="component" value="Chromosome"/>
</dbReference>
<dbReference type="GeneID" id="303561524"/>
<accession>A0A9N7PK30</accession>
<evidence type="ECO:0000313" key="2">
    <source>
        <dbReference type="EMBL" id="AYE35190.1"/>
    </source>
</evidence>
<feature type="signal peptide" evidence="1">
    <location>
        <begin position="1"/>
        <end position="30"/>
    </location>
</feature>
<evidence type="ECO:0000256" key="1">
    <source>
        <dbReference type="SAM" id="SignalP"/>
    </source>
</evidence>
<protein>
    <submittedName>
        <fullName evidence="2">Uncharacterized protein</fullName>
    </submittedName>
</protein>
<gene>
    <name evidence="2" type="ORF">CP523_12580</name>
    <name evidence="3" type="ORF">NH397_04965</name>
</gene>
<dbReference type="KEGG" id="csep:CP523_12580"/>
<proteinExistence type="predicted"/>
<evidence type="ECO:0000313" key="5">
    <source>
        <dbReference type="Proteomes" id="UP001055437"/>
    </source>
</evidence>
<feature type="chain" id="PRO_5040153301" evidence="1">
    <location>
        <begin position="31"/>
        <end position="179"/>
    </location>
</feature>
<dbReference type="OrthoDB" id="2106567at2"/>
<keyword evidence="1" id="KW-0732">Signal</keyword>
<reference evidence="3" key="2">
    <citation type="submission" date="2022-06" db="EMBL/GenBank/DDBJ databases">
        <authorList>
            <person name="Holder M.E."/>
            <person name="Ajami N.J."/>
            <person name="Petrosino J.F."/>
        </authorList>
    </citation>
    <scope>NUCLEOTIDE SEQUENCE</scope>
    <source>
        <strain evidence="3">RMA 8861</strain>
    </source>
</reference>
<dbReference type="EMBL" id="CP023671">
    <property type="protein sequence ID" value="AYE35190.1"/>
    <property type="molecule type" value="Genomic_DNA"/>
</dbReference>
<dbReference type="AlphaFoldDB" id="A0A9N7PK30"/>
<keyword evidence="5" id="KW-1185">Reference proteome</keyword>